<gene>
    <name evidence="2" type="ORF">FPZ11_15525</name>
</gene>
<dbReference type="Pfam" id="PF01494">
    <property type="entry name" value="FAD_binding_3"/>
    <property type="match status" value="1"/>
</dbReference>
<dbReference type="OrthoDB" id="3356051at2"/>
<dbReference type="EMBL" id="CP042305">
    <property type="protein sequence ID" value="QDZ15994.1"/>
    <property type="molecule type" value="Genomic_DNA"/>
</dbReference>
<dbReference type="PANTHER" id="PTHR46865:SF2">
    <property type="entry name" value="MONOOXYGENASE"/>
    <property type="match status" value="1"/>
</dbReference>
<dbReference type="GO" id="GO:0071949">
    <property type="term" value="F:FAD binding"/>
    <property type="evidence" value="ECO:0007669"/>
    <property type="project" value="InterPro"/>
</dbReference>
<feature type="domain" description="FAD-binding" evidence="1">
    <location>
        <begin position="5"/>
        <end position="317"/>
    </location>
</feature>
<dbReference type="InterPro" id="IPR051704">
    <property type="entry name" value="FAD_aromatic-hydroxylase"/>
</dbReference>
<accession>A0A5B8M7L3</accession>
<organism evidence="2 3">
    <name type="scientific">Humibacter ginsenosidimutans</name>
    <dbReference type="NCBI Taxonomy" id="2599293"/>
    <lineage>
        <taxon>Bacteria</taxon>
        <taxon>Bacillati</taxon>
        <taxon>Actinomycetota</taxon>
        <taxon>Actinomycetes</taxon>
        <taxon>Micrococcales</taxon>
        <taxon>Microbacteriaceae</taxon>
        <taxon>Humibacter</taxon>
    </lineage>
</organism>
<keyword evidence="2" id="KW-0560">Oxidoreductase</keyword>
<dbReference type="PANTHER" id="PTHR46865">
    <property type="entry name" value="OXIDOREDUCTASE-RELATED"/>
    <property type="match status" value="1"/>
</dbReference>
<protein>
    <submittedName>
        <fullName evidence="2">Monooxygenase</fullName>
    </submittedName>
</protein>
<keyword evidence="2" id="KW-0503">Monooxygenase</keyword>
<reference evidence="2 3" key="1">
    <citation type="submission" date="2019-07" db="EMBL/GenBank/DDBJ databases">
        <title>Full genome sequence of Humibacter sp. WJ7-1.</title>
        <authorList>
            <person name="Im W.-T."/>
        </authorList>
    </citation>
    <scope>NUCLEOTIDE SEQUENCE [LARGE SCALE GENOMIC DNA]</scope>
    <source>
        <strain evidence="2 3">WJ7-1</strain>
    </source>
</reference>
<dbReference type="GO" id="GO:0004497">
    <property type="term" value="F:monooxygenase activity"/>
    <property type="evidence" value="ECO:0007669"/>
    <property type="project" value="UniProtKB-KW"/>
</dbReference>
<evidence type="ECO:0000313" key="3">
    <source>
        <dbReference type="Proteomes" id="UP000320216"/>
    </source>
</evidence>
<dbReference type="InterPro" id="IPR002938">
    <property type="entry name" value="FAD-bd"/>
</dbReference>
<dbReference type="KEGG" id="huw:FPZ11_15525"/>
<keyword evidence="3" id="KW-1185">Reference proteome</keyword>
<sequence>MIRSALISGAGVAGGVLAWQLAERGVEVTIVEKATGQRSSGNPVDVHDQAMRVAEHMGVADELRAAATGVRRMAVVNRAGKRVASLPAALVNAGTDGVEVPRADLASILVRAAGTRANVIFDESIAELHDGPNGVDVTLESGRSARYDIVIGADGQHSRVRSLAFGPERQFAHRLGMFVATVSAPGSEVDPALMTMLSAPGRSFSLHPSTGIPIGAFIFHSPLAEGFDSRTADASRSIVAEAYAGLGWRVPEFVERFLAAPDVYFDTVTQLRLDAWHRGRVALLGDAASSVSLFGDGSSTAIVGARTLADAVAEHPDDPAAAFEMYERRHREVVGPKQKGVATVSRQLVPRTAFGLGMRNTVLRGMQAYAALRFGRSGAGGAALA</sequence>
<dbReference type="Proteomes" id="UP000320216">
    <property type="component" value="Chromosome"/>
</dbReference>
<dbReference type="PRINTS" id="PR00420">
    <property type="entry name" value="RNGMNOXGNASE"/>
</dbReference>
<dbReference type="AlphaFoldDB" id="A0A5B8M7L3"/>
<evidence type="ECO:0000259" key="1">
    <source>
        <dbReference type="Pfam" id="PF01494"/>
    </source>
</evidence>
<dbReference type="InterPro" id="IPR036188">
    <property type="entry name" value="FAD/NAD-bd_sf"/>
</dbReference>
<evidence type="ECO:0000313" key="2">
    <source>
        <dbReference type="EMBL" id="QDZ15994.1"/>
    </source>
</evidence>
<dbReference type="RefSeq" id="WP_146321998.1">
    <property type="nucleotide sequence ID" value="NZ_CP042305.1"/>
</dbReference>
<dbReference type="SUPFAM" id="SSF51905">
    <property type="entry name" value="FAD/NAD(P)-binding domain"/>
    <property type="match status" value="1"/>
</dbReference>
<dbReference type="Gene3D" id="3.30.9.10">
    <property type="entry name" value="D-Amino Acid Oxidase, subunit A, domain 2"/>
    <property type="match status" value="1"/>
</dbReference>
<dbReference type="Gene3D" id="3.50.50.60">
    <property type="entry name" value="FAD/NAD(P)-binding domain"/>
    <property type="match status" value="1"/>
</dbReference>
<name>A0A5B8M7L3_9MICO</name>
<proteinExistence type="predicted"/>